<comment type="caution">
    <text evidence="4">The sequence shown here is derived from an EMBL/GenBank/DDBJ whole genome shotgun (WGS) entry which is preliminary data.</text>
</comment>
<evidence type="ECO:0000313" key="4">
    <source>
        <dbReference type="EMBL" id="KAF6422940.1"/>
    </source>
</evidence>
<sequence length="208" mass="22089">MQMHTDTIVARTEQPHLTPSCTVTHAHTITHTQTPQTDELGPKPFLEVNTAAVSSILPGGAGSARGHGCLAPLSSLAGTLCQNEMHESHGRPPASSPLVNFEKGPRNGHGFLSGAISTPAVTSCILGHQVAISPDTENFATNWMGQEVTGATLGIVGMGSISYKVAQRAKAFDMKILYHNRRCRGHPLLKLKNIILTPHIGSATHQAR</sequence>
<dbReference type="PANTHER" id="PTHR10996">
    <property type="entry name" value="2-HYDROXYACID DEHYDROGENASE-RELATED"/>
    <property type="match status" value="1"/>
</dbReference>
<dbReference type="InterPro" id="IPR006140">
    <property type="entry name" value="D-isomer_DH_NAD-bd"/>
</dbReference>
<dbReference type="Gene3D" id="3.40.50.720">
    <property type="entry name" value="NAD(P)-binding Rossmann-like Domain"/>
    <property type="match status" value="1"/>
</dbReference>
<comment type="similarity">
    <text evidence="1">Belongs to the D-isomer specific 2-hydroxyacid dehydrogenase family.</text>
</comment>
<evidence type="ECO:0000313" key="5">
    <source>
        <dbReference type="Proteomes" id="UP000593571"/>
    </source>
</evidence>
<dbReference type="GO" id="GO:0051287">
    <property type="term" value="F:NAD binding"/>
    <property type="evidence" value="ECO:0007669"/>
    <property type="project" value="InterPro"/>
</dbReference>
<protein>
    <recommendedName>
        <fullName evidence="3">D-isomer specific 2-hydroxyacid dehydrogenase NAD-binding domain-containing protein</fullName>
    </recommendedName>
</protein>
<evidence type="ECO:0000256" key="1">
    <source>
        <dbReference type="ARBA" id="ARBA00005854"/>
    </source>
</evidence>
<reference evidence="4 5" key="1">
    <citation type="journal article" date="2020" name="Nature">
        <title>Six reference-quality genomes reveal evolution of bat adaptations.</title>
        <authorList>
            <person name="Jebb D."/>
            <person name="Huang Z."/>
            <person name="Pippel M."/>
            <person name="Hughes G.M."/>
            <person name="Lavrichenko K."/>
            <person name="Devanna P."/>
            <person name="Winkler S."/>
            <person name="Jermiin L.S."/>
            <person name="Skirmuntt E.C."/>
            <person name="Katzourakis A."/>
            <person name="Burkitt-Gray L."/>
            <person name="Ray D.A."/>
            <person name="Sullivan K.A.M."/>
            <person name="Roscito J.G."/>
            <person name="Kirilenko B.M."/>
            <person name="Davalos L.M."/>
            <person name="Corthals A.P."/>
            <person name="Power M.L."/>
            <person name="Jones G."/>
            <person name="Ransome R.D."/>
            <person name="Dechmann D.K.N."/>
            <person name="Locatelli A.G."/>
            <person name="Puechmaille S.J."/>
            <person name="Fedrigo O."/>
            <person name="Jarvis E.D."/>
            <person name="Hiller M."/>
            <person name="Vernes S.C."/>
            <person name="Myers E.W."/>
            <person name="Teeling E.C."/>
        </authorList>
    </citation>
    <scope>NUCLEOTIDE SEQUENCE [LARGE SCALE GENOMIC DNA]</scope>
    <source>
        <strain evidence="4">MRouAeg1</strain>
        <tissue evidence="4">Muscle</tissue>
    </source>
</reference>
<dbReference type="GO" id="GO:0030267">
    <property type="term" value="F:glyoxylate reductase (NADPH) activity"/>
    <property type="evidence" value="ECO:0007669"/>
    <property type="project" value="TreeGrafter"/>
</dbReference>
<accession>A0A7J8DIL3</accession>
<dbReference type="AlphaFoldDB" id="A0A7J8DIL3"/>
<dbReference type="InterPro" id="IPR036291">
    <property type="entry name" value="NAD(P)-bd_dom_sf"/>
</dbReference>
<dbReference type="SUPFAM" id="SSF51735">
    <property type="entry name" value="NAD(P)-binding Rossmann-fold domains"/>
    <property type="match status" value="1"/>
</dbReference>
<dbReference type="PANTHER" id="PTHR10996:SF257">
    <property type="entry name" value="GLYOXYLATE REDUCTASE 1"/>
    <property type="match status" value="1"/>
</dbReference>
<keyword evidence="5" id="KW-1185">Reference proteome</keyword>
<dbReference type="GO" id="GO:0005829">
    <property type="term" value="C:cytosol"/>
    <property type="evidence" value="ECO:0007669"/>
    <property type="project" value="TreeGrafter"/>
</dbReference>
<evidence type="ECO:0000256" key="2">
    <source>
        <dbReference type="ARBA" id="ARBA00023002"/>
    </source>
</evidence>
<evidence type="ECO:0000259" key="3">
    <source>
        <dbReference type="Pfam" id="PF02826"/>
    </source>
</evidence>
<feature type="domain" description="D-isomer specific 2-hydroxyacid dehydrogenase NAD-binding" evidence="3">
    <location>
        <begin position="140"/>
        <end position="182"/>
    </location>
</feature>
<dbReference type="EMBL" id="JACASE010000012">
    <property type="protein sequence ID" value="KAF6422940.1"/>
    <property type="molecule type" value="Genomic_DNA"/>
</dbReference>
<organism evidence="4 5">
    <name type="scientific">Rousettus aegyptiacus</name>
    <name type="common">Egyptian fruit bat</name>
    <name type="synonym">Pteropus aegyptiacus</name>
    <dbReference type="NCBI Taxonomy" id="9407"/>
    <lineage>
        <taxon>Eukaryota</taxon>
        <taxon>Metazoa</taxon>
        <taxon>Chordata</taxon>
        <taxon>Craniata</taxon>
        <taxon>Vertebrata</taxon>
        <taxon>Euteleostomi</taxon>
        <taxon>Mammalia</taxon>
        <taxon>Eutheria</taxon>
        <taxon>Laurasiatheria</taxon>
        <taxon>Chiroptera</taxon>
        <taxon>Yinpterochiroptera</taxon>
        <taxon>Pteropodoidea</taxon>
        <taxon>Pteropodidae</taxon>
        <taxon>Rousettinae</taxon>
        <taxon>Rousettus</taxon>
    </lineage>
</organism>
<dbReference type="Proteomes" id="UP000593571">
    <property type="component" value="Unassembled WGS sequence"/>
</dbReference>
<dbReference type="InterPro" id="IPR050223">
    <property type="entry name" value="D-isomer_2-hydroxyacid_DH"/>
</dbReference>
<name>A0A7J8DIL3_ROUAE</name>
<dbReference type="GO" id="GO:0016618">
    <property type="term" value="F:hydroxypyruvate reductase [NAD(P)H] activity"/>
    <property type="evidence" value="ECO:0007669"/>
    <property type="project" value="TreeGrafter"/>
</dbReference>
<gene>
    <name evidence="4" type="ORF">HJG63_008726</name>
</gene>
<dbReference type="Pfam" id="PF02826">
    <property type="entry name" value="2-Hacid_dh_C"/>
    <property type="match status" value="1"/>
</dbReference>
<proteinExistence type="inferred from homology"/>
<keyword evidence="2" id="KW-0560">Oxidoreductase</keyword>